<name>A0ABW8Z534_9BURK</name>
<gene>
    <name evidence="1" type="ORF">PQR63_07230</name>
</gene>
<comment type="caution">
    <text evidence="1">The sequence shown here is derived from an EMBL/GenBank/DDBJ whole genome shotgun (WGS) entry which is preliminary data.</text>
</comment>
<evidence type="ECO:0000313" key="2">
    <source>
        <dbReference type="Proteomes" id="UP001629214"/>
    </source>
</evidence>
<protein>
    <recommendedName>
        <fullName evidence="3">Class IIb bacteriocin, lactobin A/cerein 7B family</fullName>
    </recommendedName>
</protein>
<accession>A0ABW8Z534</accession>
<keyword evidence="2" id="KW-1185">Reference proteome</keyword>
<dbReference type="RefSeq" id="WP_408166890.1">
    <property type="nucleotide sequence ID" value="NZ_JAQQFR010000004.1"/>
</dbReference>
<organism evidence="1 2">
    <name type="scientific">Herbaspirillum rhizosphaerae</name>
    <dbReference type="NCBI Taxonomy" id="346179"/>
    <lineage>
        <taxon>Bacteria</taxon>
        <taxon>Pseudomonadati</taxon>
        <taxon>Pseudomonadota</taxon>
        <taxon>Betaproteobacteria</taxon>
        <taxon>Burkholderiales</taxon>
        <taxon>Oxalobacteraceae</taxon>
        <taxon>Herbaspirillum</taxon>
    </lineage>
</organism>
<sequence>MRELTAQETMDVSGAGITIPTFPTAPGLSGGLTTIVGSIGYAVAVIGVNLGLGLAEILGSPAPVPQ</sequence>
<evidence type="ECO:0000313" key="1">
    <source>
        <dbReference type="EMBL" id="MFL9878164.1"/>
    </source>
</evidence>
<reference evidence="1 2" key="1">
    <citation type="journal article" date="2024" name="Chem. Sci.">
        <title>Discovery of megapolipeptins by genome mining of a Burkholderiales bacteria collection.</title>
        <authorList>
            <person name="Paulo B.S."/>
            <person name="Recchia M.J.J."/>
            <person name="Lee S."/>
            <person name="Fergusson C.H."/>
            <person name="Romanowski S.B."/>
            <person name="Hernandez A."/>
            <person name="Krull N."/>
            <person name="Liu D.Y."/>
            <person name="Cavanagh H."/>
            <person name="Bos A."/>
            <person name="Gray C.A."/>
            <person name="Murphy B.T."/>
            <person name="Linington R.G."/>
            <person name="Eustaquio A.S."/>
        </authorList>
    </citation>
    <scope>NUCLEOTIDE SEQUENCE [LARGE SCALE GENOMIC DNA]</scope>
    <source>
        <strain evidence="1 2">RL21-008-BIB-B</strain>
    </source>
</reference>
<evidence type="ECO:0008006" key="3">
    <source>
        <dbReference type="Google" id="ProtNLM"/>
    </source>
</evidence>
<dbReference type="Proteomes" id="UP001629214">
    <property type="component" value="Unassembled WGS sequence"/>
</dbReference>
<dbReference type="EMBL" id="JAQQFR010000004">
    <property type="protein sequence ID" value="MFL9878164.1"/>
    <property type="molecule type" value="Genomic_DNA"/>
</dbReference>
<proteinExistence type="predicted"/>